<proteinExistence type="predicted"/>
<accession>A0A8E3APP9</accession>
<dbReference type="InterPro" id="IPR027372">
    <property type="entry name" value="Phytase-like_dom"/>
</dbReference>
<dbReference type="AlphaFoldDB" id="A0A8E3APP9"/>
<feature type="signal peptide" evidence="1">
    <location>
        <begin position="1"/>
        <end position="27"/>
    </location>
</feature>
<evidence type="ECO:0000256" key="1">
    <source>
        <dbReference type="SAM" id="SignalP"/>
    </source>
</evidence>
<dbReference type="PIRSF" id="PIRSF031900">
    <property type="entry name" value="UCP031900"/>
    <property type="match status" value="1"/>
</dbReference>
<reference evidence="3 4" key="1">
    <citation type="submission" date="2018-04" db="EMBL/GenBank/DDBJ databases">
        <title>Genomic Encyclopedia of Archaeal and Bacterial Type Strains, Phase II (KMG-II): from individual species to whole genera.</title>
        <authorList>
            <person name="Goeker M."/>
        </authorList>
    </citation>
    <scope>NUCLEOTIDE SEQUENCE [LARGE SCALE GENOMIC DNA]</scope>
    <source>
        <strain evidence="3 4">DSM 19783</strain>
    </source>
</reference>
<organism evidence="3 4">
    <name type="scientific">Rhodovulum kholense</name>
    <dbReference type="NCBI Taxonomy" id="453584"/>
    <lineage>
        <taxon>Bacteria</taxon>
        <taxon>Pseudomonadati</taxon>
        <taxon>Pseudomonadota</taxon>
        <taxon>Alphaproteobacteria</taxon>
        <taxon>Rhodobacterales</taxon>
        <taxon>Paracoccaceae</taxon>
        <taxon>Rhodovulum</taxon>
    </lineage>
</organism>
<dbReference type="Gene3D" id="2.120.10.30">
    <property type="entry name" value="TolB, C-terminal domain"/>
    <property type="match status" value="1"/>
</dbReference>
<dbReference type="Pfam" id="PF13449">
    <property type="entry name" value="Phytase-like"/>
    <property type="match status" value="1"/>
</dbReference>
<dbReference type="InterPro" id="IPR011042">
    <property type="entry name" value="6-blade_b-propeller_TolB-like"/>
</dbReference>
<dbReference type="SUPFAM" id="SSF101898">
    <property type="entry name" value="NHL repeat"/>
    <property type="match status" value="1"/>
</dbReference>
<comment type="caution">
    <text evidence="3">The sequence shown here is derived from an EMBL/GenBank/DDBJ whole genome shotgun (WGS) entry which is preliminary data.</text>
</comment>
<dbReference type="OrthoDB" id="9798693at2"/>
<evidence type="ECO:0000313" key="4">
    <source>
        <dbReference type="Proteomes" id="UP000244037"/>
    </source>
</evidence>
<protein>
    <recommendedName>
        <fullName evidence="2">Phytase-like domain-containing protein</fullName>
    </recommendedName>
</protein>
<evidence type="ECO:0000259" key="2">
    <source>
        <dbReference type="Pfam" id="PF13449"/>
    </source>
</evidence>
<gene>
    <name evidence="3" type="ORF">C8N38_11536</name>
</gene>
<keyword evidence="1" id="KW-0732">Signal</keyword>
<dbReference type="Proteomes" id="UP000244037">
    <property type="component" value="Unassembled WGS sequence"/>
</dbReference>
<keyword evidence="4" id="KW-1185">Reference proteome</keyword>
<feature type="domain" description="Phytase-like" evidence="2">
    <location>
        <begin position="47"/>
        <end position="285"/>
    </location>
</feature>
<dbReference type="InterPro" id="IPR014567">
    <property type="entry name" value="UCP031900"/>
</dbReference>
<sequence length="305" mass="31922">MPRRAGLGLSLAAGLLVLGATAPSPRAAPGTQVELVAELAVAKTAATQGLSGLELSADGTHGLLVADRGWRLDVTIARRDETPVALRVSPPLRLTGPDGHPLEGRAETDAEALALASDGTLFVAFEGDHRILRWAPGAVRPAPMDPSPDAAAYPENGGIEALALGPDGALYAIPERWEVDGAIPVYRHDGRGWTLAASLTPQGRFHPSGADFGPDGRLYLLERAFDGPFGFRSRVRRIALGPEGATEDSVLLETGSGRHGNLEGLAVWRDAAGAIRLSMVSDDNGLAIQRNQFVEYRVVSGAAGL</sequence>
<dbReference type="RefSeq" id="WP_108028288.1">
    <property type="nucleotide sequence ID" value="NZ_QAYC01000015.1"/>
</dbReference>
<dbReference type="EMBL" id="QAYC01000015">
    <property type="protein sequence ID" value="PTW44843.1"/>
    <property type="molecule type" value="Genomic_DNA"/>
</dbReference>
<evidence type="ECO:0000313" key="3">
    <source>
        <dbReference type="EMBL" id="PTW44843.1"/>
    </source>
</evidence>
<feature type="chain" id="PRO_5034865135" description="Phytase-like domain-containing protein" evidence="1">
    <location>
        <begin position="28"/>
        <end position="305"/>
    </location>
</feature>
<name>A0A8E3APP9_9RHOB</name>